<protein>
    <submittedName>
        <fullName evidence="6">FAD-dependent oxidoreductase</fullName>
    </submittedName>
</protein>
<dbReference type="GO" id="GO:0016491">
    <property type="term" value="F:oxidoreductase activity"/>
    <property type="evidence" value="ECO:0007669"/>
    <property type="project" value="UniProtKB-KW"/>
</dbReference>
<dbReference type="AlphaFoldDB" id="A0A7L4P9M2"/>
<name>A0A7L4P9M2_9CREN</name>
<comment type="caution">
    <text evidence="6">The sequence shown here is derived from an EMBL/GenBank/DDBJ whole genome shotgun (WGS) entry which is preliminary data.</text>
</comment>
<sequence>MKYDVVVVGAGPAGLAAAYKLASAGFKVLVLERGREPGAKELYGGRIYAYWLDRFLPEFRKDAPVDRWVRKERVTLLTENKALTVESAVLEKERSSFVVPLVSFVSWMAKLAQNAGAKIVTEITVDALVRDEKGRFVGIQSGSDMVQADFIIDAEGVNRLLLERAGIVKKLEPHYVAVGVKEVLKFENKKVLEERLGLDEDEGLAWAIAGYPTEYLPGGGFIYTYKDSLALGVVVYLKNWEKLKTPVYDLVEKLRLHPYIASLVKGATLQEYGGHMTPVAGINMAPPRFYYDGLLIAGDAAGFLLHTGVLIRGVDFAIASGVLAAEAIKETNSPSAEDLSVYEKKLRTSFILPQLEKFRSADKLLGDEALFKDLAVFSTEAAYRYFNIDDKHRTLLEAVREASKKTGISTLKIMINMLRAVRSL</sequence>
<evidence type="ECO:0000313" key="7">
    <source>
        <dbReference type="Proteomes" id="UP000554766"/>
    </source>
</evidence>
<evidence type="ECO:0000259" key="5">
    <source>
        <dbReference type="Pfam" id="PF01494"/>
    </source>
</evidence>
<dbReference type="Proteomes" id="UP000554766">
    <property type="component" value="Unassembled WGS sequence"/>
</dbReference>
<evidence type="ECO:0000256" key="3">
    <source>
        <dbReference type="ARBA" id="ARBA00022827"/>
    </source>
</evidence>
<evidence type="ECO:0000256" key="1">
    <source>
        <dbReference type="ARBA" id="ARBA00001974"/>
    </source>
</evidence>
<accession>A0A7L4P9M2</accession>
<keyword evidence="3" id="KW-0274">FAD</keyword>
<dbReference type="InterPro" id="IPR039651">
    <property type="entry name" value="FixC-like"/>
</dbReference>
<dbReference type="PANTHER" id="PTHR43624">
    <property type="entry name" value="ELECTRON TRANSFER FLAVOPROTEIN-QUINONE OXIDOREDUCTASE YDIS-RELATED"/>
    <property type="match status" value="1"/>
</dbReference>
<dbReference type="PANTHER" id="PTHR43624:SF2">
    <property type="entry name" value="ELECTRON TRANSFER FLAVOPROTEIN-QUINONE OXIDOREDUCTASE YDIS-RELATED"/>
    <property type="match status" value="1"/>
</dbReference>
<keyword evidence="7" id="KW-1185">Reference proteome</keyword>
<proteinExistence type="predicted"/>
<dbReference type="GeneID" id="5056245"/>
<organism evidence="6 7">
    <name type="scientific">Pyrobaculum arsenaticum</name>
    <dbReference type="NCBI Taxonomy" id="121277"/>
    <lineage>
        <taxon>Archaea</taxon>
        <taxon>Thermoproteota</taxon>
        <taxon>Thermoprotei</taxon>
        <taxon>Thermoproteales</taxon>
        <taxon>Thermoproteaceae</taxon>
        <taxon>Pyrobaculum</taxon>
    </lineage>
</organism>
<feature type="domain" description="FAD-binding" evidence="5">
    <location>
        <begin position="2"/>
        <end position="204"/>
    </location>
</feature>
<comment type="cofactor">
    <cofactor evidence="1">
        <name>FAD</name>
        <dbReference type="ChEBI" id="CHEBI:57692"/>
    </cofactor>
</comment>
<keyword evidence="4" id="KW-0560">Oxidoreductase</keyword>
<dbReference type="EMBL" id="JAAVJF010000003">
    <property type="protein sequence ID" value="NYR15601.1"/>
    <property type="molecule type" value="Genomic_DNA"/>
</dbReference>
<dbReference type="PRINTS" id="PR00420">
    <property type="entry name" value="RNGMNOXGNASE"/>
</dbReference>
<gene>
    <name evidence="6" type="ORF">HC235_06565</name>
</gene>
<dbReference type="SUPFAM" id="SSF54373">
    <property type="entry name" value="FAD-linked reductases, C-terminal domain"/>
    <property type="match status" value="1"/>
</dbReference>
<dbReference type="Pfam" id="PF01494">
    <property type="entry name" value="FAD_binding_3"/>
    <property type="match status" value="1"/>
</dbReference>
<evidence type="ECO:0000313" key="6">
    <source>
        <dbReference type="EMBL" id="NYR15601.1"/>
    </source>
</evidence>
<dbReference type="InterPro" id="IPR036188">
    <property type="entry name" value="FAD/NAD-bd_sf"/>
</dbReference>
<reference evidence="6 7" key="1">
    <citation type="journal article" date="2020" name="Nat. Commun.">
        <title>The structures of two archaeal type IV pili illuminate evolutionary relationships.</title>
        <authorList>
            <person name="Wang F."/>
            <person name="Baquero D.P."/>
            <person name="Su Z."/>
            <person name="Beltran L.C."/>
            <person name="Prangishvili D."/>
            <person name="Krupovic M."/>
            <person name="Egelman E.H."/>
        </authorList>
    </citation>
    <scope>NUCLEOTIDE SEQUENCE [LARGE SCALE GENOMIC DNA]</scope>
    <source>
        <strain evidence="6 7">2GA</strain>
    </source>
</reference>
<dbReference type="Gene3D" id="3.50.50.60">
    <property type="entry name" value="FAD/NAD(P)-binding domain"/>
    <property type="match status" value="1"/>
</dbReference>
<dbReference type="RefSeq" id="WP_011901815.1">
    <property type="nucleotide sequence ID" value="NZ_JAAVJF010000003.1"/>
</dbReference>
<dbReference type="SUPFAM" id="SSF51905">
    <property type="entry name" value="FAD/NAD(P)-binding domain"/>
    <property type="match status" value="1"/>
</dbReference>
<evidence type="ECO:0000256" key="2">
    <source>
        <dbReference type="ARBA" id="ARBA00022630"/>
    </source>
</evidence>
<dbReference type="OMA" id="RIYAYWL"/>
<keyword evidence="2" id="KW-0285">Flavoprotein</keyword>
<evidence type="ECO:0000256" key="4">
    <source>
        <dbReference type="ARBA" id="ARBA00023002"/>
    </source>
</evidence>
<dbReference type="InterPro" id="IPR002938">
    <property type="entry name" value="FAD-bd"/>
</dbReference>